<evidence type="ECO:0000313" key="5">
    <source>
        <dbReference type="Proteomes" id="UP000663823"/>
    </source>
</evidence>
<organism evidence="4 5">
    <name type="scientific">Rotaria sordida</name>
    <dbReference type="NCBI Taxonomy" id="392033"/>
    <lineage>
        <taxon>Eukaryota</taxon>
        <taxon>Metazoa</taxon>
        <taxon>Spiralia</taxon>
        <taxon>Gnathifera</taxon>
        <taxon>Rotifera</taxon>
        <taxon>Eurotatoria</taxon>
        <taxon>Bdelloidea</taxon>
        <taxon>Philodinida</taxon>
        <taxon>Philodinidae</taxon>
        <taxon>Rotaria</taxon>
    </lineage>
</organism>
<evidence type="ECO:0000256" key="3">
    <source>
        <dbReference type="SAM" id="Phobius"/>
    </source>
</evidence>
<dbReference type="Gene3D" id="3.30.420.40">
    <property type="match status" value="1"/>
</dbReference>
<dbReference type="Pfam" id="PF01150">
    <property type="entry name" value="GDA1_CD39"/>
    <property type="match status" value="1"/>
</dbReference>
<keyword evidence="2" id="KW-0378">Hydrolase</keyword>
<accession>A0A818GRD0</accession>
<comment type="similarity">
    <text evidence="1">Belongs to the GDA1/CD39 NTPase family.</text>
</comment>
<evidence type="ECO:0000256" key="2">
    <source>
        <dbReference type="ARBA" id="ARBA00022801"/>
    </source>
</evidence>
<feature type="transmembrane region" description="Helical" evidence="3">
    <location>
        <begin position="77"/>
        <end position="95"/>
    </location>
</feature>
<reference evidence="4" key="1">
    <citation type="submission" date="2021-02" db="EMBL/GenBank/DDBJ databases">
        <authorList>
            <person name="Nowell W R."/>
        </authorList>
    </citation>
    <scope>NUCLEOTIDE SEQUENCE</scope>
</reference>
<sequence>MKSLQCFKSAWLYAFLHDGLKFPLNYQRLRSASLVNKNDVQWTLGAILYRTRFFPLKAINRMKKIMFNHESYINSRSIFILICTTLTVFLFILVAQKTRSFMSRRKSYHSSSNAVNYRYRLLTSSAVDEQPLP</sequence>
<dbReference type="GO" id="GO:0016787">
    <property type="term" value="F:hydrolase activity"/>
    <property type="evidence" value="ECO:0007669"/>
    <property type="project" value="UniProtKB-KW"/>
</dbReference>
<comment type="caution">
    <text evidence="4">The sequence shown here is derived from an EMBL/GenBank/DDBJ whole genome shotgun (WGS) entry which is preliminary data.</text>
</comment>
<dbReference type="AlphaFoldDB" id="A0A818GRD0"/>
<evidence type="ECO:0000313" key="4">
    <source>
        <dbReference type="EMBL" id="CAF3493909.1"/>
    </source>
</evidence>
<dbReference type="InterPro" id="IPR000407">
    <property type="entry name" value="GDA1_CD39_NTPase"/>
</dbReference>
<dbReference type="Gene3D" id="3.30.420.150">
    <property type="entry name" value="Exopolyphosphatase. Domain 2"/>
    <property type="match status" value="1"/>
</dbReference>
<dbReference type="Proteomes" id="UP000663823">
    <property type="component" value="Unassembled WGS sequence"/>
</dbReference>
<proteinExistence type="inferred from homology"/>
<keyword evidence="3" id="KW-0812">Transmembrane</keyword>
<keyword evidence="3" id="KW-1133">Transmembrane helix</keyword>
<protein>
    <submittedName>
        <fullName evidence="4">Uncharacterized protein</fullName>
    </submittedName>
</protein>
<evidence type="ECO:0000256" key="1">
    <source>
        <dbReference type="ARBA" id="ARBA00009283"/>
    </source>
</evidence>
<dbReference type="EMBL" id="CAJOAX010000052">
    <property type="protein sequence ID" value="CAF3493909.1"/>
    <property type="molecule type" value="Genomic_DNA"/>
</dbReference>
<name>A0A818GRD0_9BILA</name>
<gene>
    <name evidence="4" type="ORF">OTI717_LOCUS1301</name>
</gene>
<keyword evidence="3" id="KW-0472">Membrane</keyword>